<proteinExistence type="predicted"/>
<dbReference type="SUPFAM" id="SSF53474">
    <property type="entry name" value="alpha/beta-Hydrolases"/>
    <property type="match status" value="1"/>
</dbReference>
<comment type="caution">
    <text evidence="1">The sequence shown here is derived from an EMBL/GenBank/DDBJ whole genome shotgun (WGS) entry which is preliminary data.</text>
</comment>
<dbReference type="InterPro" id="IPR029058">
    <property type="entry name" value="AB_hydrolase_fold"/>
</dbReference>
<reference evidence="1 2" key="1">
    <citation type="submission" date="2018-04" db="EMBL/GenBank/DDBJ databases">
        <title>Aerococcus urinae genomes.</title>
        <authorList>
            <person name="Hilt E."/>
            <person name="Gilbert N.M."/>
            <person name="Thomas-White K."/>
            <person name="Putonti C."/>
            <person name="Lewis A.L."/>
            <person name="Visck K.L."/>
            <person name="Wolfe A.J."/>
        </authorList>
    </citation>
    <scope>NUCLEOTIDE SEQUENCE [LARGE SCALE GENOMIC DNA]</scope>
    <source>
        <strain evidence="1 2">UMB7480</strain>
    </source>
</reference>
<evidence type="ECO:0000313" key="2">
    <source>
        <dbReference type="Proteomes" id="UP000251923"/>
    </source>
</evidence>
<gene>
    <name evidence="1" type="ORF">DBT54_02995</name>
</gene>
<evidence type="ECO:0000313" key="1">
    <source>
        <dbReference type="EMBL" id="RAV80620.1"/>
    </source>
</evidence>
<dbReference type="Gene3D" id="3.40.50.1820">
    <property type="entry name" value="alpha/beta hydrolase"/>
    <property type="match status" value="1"/>
</dbReference>
<name>A0A2I1L630_9LACT</name>
<accession>A0A2I1L630</accession>
<sequence length="577" mass="66133">MRRETMRILDYLQAKQDQSFTDLALNEVDIAALTELSNLPLAGLLTNNLSGEKYIDLATLYQALLDQDYSYQGLWEWIMAGRYQVLEAMANSQRYQDIRLYGFVSQLNREAVLQFAGLVVEVPDHFKIIAFRGTDDHLVGWRENFKLAYQKAMPSQKAATDYLRQVLDYSVDSEEKLIVSGHSKGGNLAIVAAIQQEKSYQDRLTAVYAFDSPGIHRETLAQENFHRLQGRIHEYVPEDSLVGIILHAAVKPVVVKSSGISLMQHLMEMWQVEEDHFQRVQSTTPASQLAQATMNVWMQWQGQENIERFFFLVFELLSQTGIDSFKDIDQDFSGFIGNLYRGGKSLDRSTQRFLMSTLNDLVLIGRALKRRRRTSEDTYYPQSIKNEVLQQVSHWHQDHPWVSVLVGGALIFSGLVLLVKPSYDLSFLAGFFLLVIFISGLWDLRYFWTQPQSRLRGTYLLAAVLAFGLSGAGIYLGGRFLPIQVGVWMIGLSLIRIWQFYRIHTDHWDIPLSGILLSLVTFVMGILLISQPRLSTYLPLLLALAFILLGLVMVVSLIIYQRESKLYDFIDRWEEEK</sequence>
<dbReference type="EMBL" id="QMHM01000004">
    <property type="protein sequence ID" value="RAV80620.1"/>
    <property type="molecule type" value="Genomic_DNA"/>
</dbReference>
<organism evidence="1 2">
    <name type="scientific">Aerococcus urinae</name>
    <dbReference type="NCBI Taxonomy" id="1376"/>
    <lineage>
        <taxon>Bacteria</taxon>
        <taxon>Bacillati</taxon>
        <taxon>Bacillota</taxon>
        <taxon>Bacilli</taxon>
        <taxon>Lactobacillales</taxon>
        <taxon>Aerococcaceae</taxon>
        <taxon>Aerococcus</taxon>
    </lineage>
</organism>
<dbReference type="InterPro" id="IPR024499">
    <property type="entry name" value="Mbeg1-like"/>
</dbReference>
<protein>
    <submittedName>
        <fullName evidence="1">DUF2974 domain-containing protein</fullName>
    </submittedName>
</protein>
<dbReference type="Proteomes" id="UP000251923">
    <property type="component" value="Unassembled WGS sequence"/>
</dbReference>
<dbReference type="AlphaFoldDB" id="A0A2I1L630"/>
<dbReference type="Pfam" id="PF11187">
    <property type="entry name" value="Mbeg1-like"/>
    <property type="match status" value="1"/>
</dbReference>